<comment type="similarity">
    <text evidence="2">Belongs to the outer membrane factor (OMF) (TC 1.B.17) family.</text>
</comment>
<evidence type="ECO:0000256" key="8">
    <source>
        <dbReference type="SAM" id="SignalP"/>
    </source>
</evidence>
<feature type="signal peptide" evidence="8">
    <location>
        <begin position="1"/>
        <end position="21"/>
    </location>
</feature>
<keyword evidence="6" id="KW-0472">Membrane</keyword>
<protein>
    <submittedName>
        <fullName evidence="9">Membrane protein</fullName>
    </submittedName>
</protein>
<evidence type="ECO:0000256" key="2">
    <source>
        <dbReference type="ARBA" id="ARBA00007613"/>
    </source>
</evidence>
<evidence type="ECO:0000313" key="9">
    <source>
        <dbReference type="EMBL" id="GHB40838.1"/>
    </source>
</evidence>
<dbReference type="SUPFAM" id="SSF56954">
    <property type="entry name" value="Outer membrane efflux proteins (OEP)"/>
    <property type="match status" value="1"/>
</dbReference>
<keyword evidence="7" id="KW-0998">Cell outer membrane</keyword>
<reference evidence="9" key="2">
    <citation type="submission" date="2020-09" db="EMBL/GenBank/DDBJ databases">
        <authorList>
            <person name="Sun Q."/>
            <person name="Kim S."/>
        </authorList>
    </citation>
    <scope>NUCLEOTIDE SEQUENCE</scope>
    <source>
        <strain evidence="9">KCTC 23224</strain>
    </source>
</reference>
<dbReference type="InterPro" id="IPR003423">
    <property type="entry name" value="OMP_efflux"/>
</dbReference>
<keyword evidence="3" id="KW-0813">Transport</keyword>
<keyword evidence="4" id="KW-1134">Transmembrane beta strand</keyword>
<dbReference type="PANTHER" id="PTHR30026">
    <property type="entry name" value="OUTER MEMBRANE PROTEIN TOLC"/>
    <property type="match status" value="1"/>
</dbReference>
<dbReference type="InterPro" id="IPR051906">
    <property type="entry name" value="TolC-like"/>
</dbReference>
<evidence type="ECO:0000256" key="6">
    <source>
        <dbReference type="ARBA" id="ARBA00023136"/>
    </source>
</evidence>
<dbReference type="Proteomes" id="UP000642809">
    <property type="component" value="Unassembled WGS sequence"/>
</dbReference>
<dbReference type="GO" id="GO:0015288">
    <property type="term" value="F:porin activity"/>
    <property type="evidence" value="ECO:0007669"/>
    <property type="project" value="TreeGrafter"/>
</dbReference>
<evidence type="ECO:0000256" key="3">
    <source>
        <dbReference type="ARBA" id="ARBA00022448"/>
    </source>
</evidence>
<evidence type="ECO:0000256" key="4">
    <source>
        <dbReference type="ARBA" id="ARBA00022452"/>
    </source>
</evidence>
<reference evidence="9" key="1">
    <citation type="journal article" date="2014" name="Int. J. Syst. Evol. Microbiol.">
        <title>Complete genome sequence of Corynebacterium casei LMG S-19264T (=DSM 44701T), isolated from a smear-ripened cheese.</title>
        <authorList>
            <consortium name="US DOE Joint Genome Institute (JGI-PGF)"/>
            <person name="Walter F."/>
            <person name="Albersmeier A."/>
            <person name="Kalinowski J."/>
            <person name="Ruckert C."/>
        </authorList>
    </citation>
    <scope>NUCLEOTIDE SEQUENCE</scope>
    <source>
        <strain evidence="9">KCTC 23224</strain>
    </source>
</reference>
<keyword evidence="5" id="KW-0812">Transmembrane</keyword>
<dbReference type="RefSeq" id="WP_189582321.1">
    <property type="nucleotide sequence ID" value="NZ_BMYF01000013.1"/>
</dbReference>
<organism evidence="9 10">
    <name type="scientific">Mongoliitalea lutea</name>
    <dbReference type="NCBI Taxonomy" id="849756"/>
    <lineage>
        <taxon>Bacteria</taxon>
        <taxon>Pseudomonadati</taxon>
        <taxon>Bacteroidota</taxon>
        <taxon>Cytophagia</taxon>
        <taxon>Cytophagales</taxon>
        <taxon>Cyclobacteriaceae</taxon>
        <taxon>Mongoliitalea</taxon>
    </lineage>
</organism>
<name>A0A8J3CZ59_9BACT</name>
<feature type="chain" id="PRO_5035144502" evidence="8">
    <location>
        <begin position="22"/>
        <end position="489"/>
    </location>
</feature>
<dbReference type="Gene3D" id="1.20.1600.10">
    <property type="entry name" value="Outer membrane efflux proteins (OEP)"/>
    <property type="match status" value="1"/>
</dbReference>
<gene>
    <name evidence="9" type="ORF">GCM10008106_22450</name>
</gene>
<dbReference type="GO" id="GO:0015562">
    <property type="term" value="F:efflux transmembrane transporter activity"/>
    <property type="evidence" value="ECO:0007669"/>
    <property type="project" value="InterPro"/>
</dbReference>
<dbReference type="AlphaFoldDB" id="A0A8J3CZ59"/>
<dbReference type="EMBL" id="BMYF01000013">
    <property type="protein sequence ID" value="GHB40838.1"/>
    <property type="molecule type" value="Genomic_DNA"/>
</dbReference>
<evidence type="ECO:0000313" key="10">
    <source>
        <dbReference type="Proteomes" id="UP000642809"/>
    </source>
</evidence>
<evidence type="ECO:0000256" key="5">
    <source>
        <dbReference type="ARBA" id="ARBA00022692"/>
    </source>
</evidence>
<evidence type="ECO:0000256" key="1">
    <source>
        <dbReference type="ARBA" id="ARBA00004442"/>
    </source>
</evidence>
<comment type="caution">
    <text evidence="9">The sequence shown here is derived from an EMBL/GenBank/DDBJ whole genome shotgun (WGS) entry which is preliminary data.</text>
</comment>
<dbReference type="Pfam" id="PF02321">
    <property type="entry name" value="OEP"/>
    <property type="match status" value="2"/>
</dbReference>
<dbReference type="GO" id="GO:1990281">
    <property type="term" value="C:efflux pump complex"/>
    <property type="evidence" value="ECO:0007669"/>
    <property type="project" value="TreeGrafter"/>
</dbReference>
<comment type="subcellular location">
    <subcellularLocation>
        <location evidence="1">Cell outer membrane</location>
    </subcellularLocation>
</comment>
<dbReference type="PANTHER" id="PTHR30026:SF20">
    <property type="entry name" value="OUTER MEMBRANE PROTEIN TOLC"/>
    <property type="match status" value="1"/>
</dbReference>
<keyword evidence="10" id="KW-1185">Reference proteome</keyword>
<keyword evidence="8" id="KW-0732">Signal</keyword>
<accession>A0A8J3CZ59</accession>
<evidence type="ECO:0000256" key="7">
    <source>
        <dbReference type="ARBA" id="ARBA00023237"/>
    </source>
</evidence>
<dbReference type="GO" id="GO:0009279">
    <property type="term" value="C:cell outer membrane"/>
    <property type="evidence" value="ECO:0007669"/>
    <property type="project" value="UniProtKB-SubCell"/>
</dbReference>
<proteinExistence type="inferred from homology"/>
<sequence length="489" mass="56531">MKKLFTLCIIGFLWIASPVSAQDKIRYNLEEVVARAKSLSPESLRIQTQRENMYWRYRFFRSNYNPQLRLNGILPSFRQEFSAITQPDGDIQFLDIRQNFMDVGLGLQQVVAPTGGLLSVNTSTNRFDNFESLGGTTTRWQGVPVNVRLDQPIFAYNRFKWDKKIEPLIFEESKREYVEEMERLSAFSTSLFFDLLDAQVNYEIAMANLTNNEEILRIERARYEMGVTFEDKLLQTELNFLTAKQEAAQARVNMETSALALKSNLGFSESADITLEMPENINDFLVDVNMALEYAYQNRAQSLGFDRRRTEADAQLAQARGEQFQVNLSASYGFNNAALTWREIYTNPNTQALVNLAVSVPILDWGRNKARMSLAQANKNLVEYTVEQDLINFEQEIFTKVKNFEVLKERLNISKTASSVAQRRYESALKRYQTGNVSLTDLDIAQRDKDSNQRAYIRALREYWLAYYELRQLTLFDFESGVLLYEPGV</sequence>